<gene>
    <name evidence="18" type="ORF">L596_026950</name>
</gene>
<feature type="binding site" evidence="14">
    <location>
        <position position="218"/>
    </location>
    <ligand>
        <name>Zn(2+)</name>
        <dbReference type="ChEBI" id="CHEBI:29105"/>
        <note>catalytic</note>
    </ligand>
</feature>
<comment type="caution">
    <text evidence="13">Lacks conserved residue(s) required for the propagation of feature annotation.</text>
</comment>
<keyword evidence="5 14" id="KW-0479">Metal-binding</keyword>
<reference evidence="18 19" key="2">
    <citation type="journal article" date="2019" name="G3 (Bethesda)">
        <title>Hybrid Assembly of the Genome of the Entomopathogenic Nematode Steinernema carpocapsae Identifies the X-Chromosome.</title>
        <authorList>
            <person name="Serra L."/>
            <person name="Macchietto M."/>
            <person name="Macias-Munoz A."/>
            <person name="McGill C.J."/>
            <person name="Rodriguez I.M."/>
            <person name="Rodriguez B."/>
            <person name="Murad R."/>
            <person name="Mortazavi A."/>
        </authorList>
    </citation>
    <scope>NUCLEOTIDE SEQUENCE [LARGE SCALE GENOMIC DNA]</scope>
    <source>
        <strain evidence="18 19">ALL</strain>
    </source>
</reference>
<evidence type="ECO:0000256" key="15">
    <source>
        <dbReference type="RuleBase" id="RU361183"/>
    </source>
</evidence>
<evidence type="ECO:0000256" key="9">
    <source>
        <dbReference type="ARBA" id="ARBA00023049"/>
    </source>
</evidence>
<dbReference type="PANTHER" id="PTHR10127">
    <property type="entry name" value="DISCOIDIN, CUB, EGF, LAMININ , AND ZINC METALLOPROTEASE DOMAIN CONTAINING"/>
    <property type="match status" value="1"/>
</dbReference>
<evidence type="ECO:0000256" key="10">
    <source>
        <dbReference type="ARBA" id="ARBA00023157"/>
    </source>
</evidence>
<keyword evidence="4 14" id="KW-0645">Protease</keyword>
<evidence type="ECO:0000313" key="18">
    <source>
        <dbReference type="EMBL" id="TKR63069.1"/>
    </source>
</evidence>
<keyword evidence="9 14" id="KW-0482">Metalloprotease</keyword>
<feature type="binding site" evidence="14">
    <location>
        <position position="224"/>
    </location>
    <ligand>
        <name>Zn(2+)</name>
        <dbReference type="ChEBI" id="CHEBI:29105"/>
        <note>catalytic</note>
    </ligand>
</feature>
<dbReference type="PROSITE" id="PS01180">
    <property type="entry name" value="CUB"/>
    <property type="match status" value="1"/>
</dbReference>
<protein>
    <recommendedName>
        <fullName evidence="12">Zinc metalloproteinase</fullName>
    </recommendedName>
</protein>
<dbReference type="PROSITE" id="PS00022">
    <property type="entry name" value="EGF_1"/>
    <property type="match status" value="1"/>
</dbReference>
<dbReference type="Gene3D" id="3.40.390.10">
    <property type="entry name" value="Collagenase (Catalytic Domain)"/>
    <property type="match status" value="1"/>
</dbReference>
<dbReference type="GO" id="GO:0006508">
    <property type="term" value="P:proteolysis"/>
    <property type="evidence" value="ECO:0007669"/>
    <property type="project" value="UniProtKB-KW"/>
</dbReference>
<dbReference type="InterPro" id="IPR034035">
    <property type="entry name" value="Astacin-like_dom"/>
</dbReference>
<dbReference type="GO" id="GO:0018996">
    <property type="term" value="P:molting cycle, collagen and cuticulin-based cuticle"/>
    <property type="evidence" value="ECO:0007669"/>
    <property type="project" value="InterPro"/>
</dbReference>
<dbReference type="PROSITE" id="PS51864">
    <property type="entry name" value="ASTACIN"/>
    <property type="match status" value="1"/>
</dbReference>
<dbReference type="Gene3D" id="2.60.120.290">
    <property type="entry name" value="Spermadhesin, CUB domain"/>
    <property type="match status" value="1"/>
</dbReference>
<dbReference type="InterPro" id="IPR000742">
    <property type="entry name" value="EGF"/>
</dbReference>
<dbReference type="GO" id="GO:0005576">
    <property type="term" value="C:extracellular region"/>
    <property type="evidence" value="ECO:0007669"/>
    <property type="project" value="UniProtKB-SubCell"/>
</dbReference>
<dbReference type="OrthoDB" id="5829157at2759"/>
<evidence type="ECO:0000256" key="12">
    <source>
        <dbReference type="PIRNR" id="PIRNR036365"/>
    </source>
</evidence>
<feature type="active site" evidence="14">
    <location>
        <position position="215"/>
    </location>
</feature>
<dbReference type="InterPro" id="IPR024079">
    <property type="entry name" value="MetalloPept_cat_dom_sf"/>
</dbReference>
<dbReference type="AlphaFoldDB" id="A0A4U5M2V4"/>
<dbReference type="GO" id="GO:0008270">
    <property type="term" value="F:zinc ion binding"/>
    <property type="evidence" value="ECO:0007669"/>
    <property type="project" value="UniProtKB-UniRule"/>
</dbReference>
<dbReference type="EMBL" id="AZBU02000010">
    <property type="protein sequence ID" value="TKR63069.1"/>
    <property type="molecule type" value="Genomic_DNA"/>
</dbReference>
<accession>A0A4U5M2V4</accession>
<organism evidence="18 19">
    <name type="scientific">Steinernema carpocapsae</name>
    <name type="common">Entomopathogenic nematode</name>
    <dbReference type="NCBI Taxonomy" id="34508"/>
    <lineage>
        <taxon>Eukaryota</taxon>
        <taxon>Metazoa</taxon>
        <taxon>Ecdysozoa</taxon>
        <taxon>Nematoda</taxon>
        <taxon>Chromadorea</taxon>
        <taxon>Rhabditida</taxon>
        <taxon>Tylenchina</taxon>
        <taxon>Panagrolaimomorpha</taxon>
        <taxon>Strongyloidoidea</taxon>
        <taxon>Steinernematidae</taxon>
        <taxon>Steinernema</taxon>
    </lineage>
</organism>
<comment type="subcellular location">
    <subcellularLocation>
        <location evidence="1 12">Secreted</location>
    </subcellularLocation>
</comment>
<dbReference type="SMART" id="SM00235">
    <property type="entry name" value="ZnMc"/>
    <property type="match status" value="1"/>
</dbReference>
<evidence type="ECO:0000256" key="13">
    <source>
        <dbReference type="PROSITE-ProRule" id="PRU00059"/>
    </source>
</evidence>
<evidence type="ECO:0000256" key="7">
    <source>
        <dbReference type="ARBA" id="ARBA00022801"/>
    </source>
</evidence>
<evidence type="ECO:0000256" key="1">
    <source>
        <dbReference type="ARBA" id="ARBA00004613"/>
    </source>
</evidence>
<dbReference type="PROSITE" id="PS01186">
    <property type="entry name" value="EGF_2"/>
    <property type="match status" value="1"/>
</dbReference>
<dbReference type="PIRSF" id="PIRSF036365">
    <property type="entry name" value="Astacin_nematoda"/>
    <property type="match status" value="1"/>
</dbReference>
<keyword evidence="3" id="KW-0245">EGF-like domain</keyword>
<dbReference type="CDD" id="cd04280">
    <property type="entry name" value="ZnMc_astacin_like"/>
    <property type="match status" value="1"/>
</dbReference>
<evidence type="ECO:0000259" key="16">
    <source>
        <dbReference type="PROSITE" id="PS01180"/>
    </source>
</evidence>
<feature type="binding site" evidence="14">
    <location>
        <position position="214"/>
    </location>
    <ligand>
        <name>Zn(2+)</name>
        <dbReference type="ChEBI" id="CHEBI:29105"/>
        <note>catalytic</note>
    </ligand>
</feature>
<dbReference type="InterPro" id="IPR000859">
    <property type="entry name" value="CUB_dom"/>
</dbReference>
<keyword evidence="8 14" id="KW-0862">Zinc</keyword>
<comment type="caution">
    <text evidence="18">The sequence shown here is derived from an EMBL/GenBank/DDBJ whole genome shotgun (WGS) entry which is preliminary data.</text>
</comment>
<evidence type="ECO:0000256" key="11">
    <source>
        <dbReference type="ARBA" id="ARBA00023180"/>
    </source>
</evidence>
<keyword evidence="10" id="KW-1015">Disulfide bond</keyword>
<keyword evidence="6 12" id="KW-0732">Signal</keyword>
<keyword evidence="11" id="KW-0325">Glycoprotein</keyword>
<evidence type="ECO:0000256" key="5">
    <source>
        <dbReference type="ARBA" id="ARBA00022723"/>
    </source>
</evidence>
<dbReference type="PANTHER" id="PTHR10127:SF862">
    <property type="entry name" value="ZINC METALLOPROTEINASE NAS-27"/>
    <property type="match status" value="1"/>
</dbReference>
<dbReference type="PRINTS" id="PR00480">
    <property type="entry name" value="ASTACIN"/>
</dbReference>
<dbReference type="InterPro" id="IPR001506">
    <property type="entry name" value="Peptidase_M12A"/>
</dbReference>
<sequence>MTTLWSILGFSLLAIVVSKDSIFIEFSPDEMFSLEYVRNRLKEFNQRESGQNDFVATVPSSDSINNNSIPDINRPISDYLYQGDIFLSPSQADHLLSSRSKRQAMNTHFSAFRNSRWPRDNEGVIPYSLNGFDYNSQNLIRQAFQYWQDRTCVRFTENGRGHQIYVFHGGPEGGCFSSLGREYFTRNAWGQFVPAGYQRLSLGTSCLHFGIIIHEIGHALGFFHEHSRADRNGYIGVNTVNVDPFKVTNFDIQDANKNYNFGLPYDYGSIMQYGQYDFAWNRNYPAIYPTAGHQNYVNTMGQRFGPSFLDVLMMNKFYECLDRCKNSQIVCKNKGFNNPKNCAKCICPSGFGGQDCSVRDPGNNLGSICGSDLKAADHWQDFQYTVGSQNYWPRRDFHAYCHWHITASKGQKVQIYVHHVSGQCDNDGCFMNNVEFKMQEDLRNTGYRFCCNQQVANKSFTSAAELAILSAYARNQQYLQISYKIA</sequence>
<dbReference type="Pfam" id="PF01400">
    <property type="entry name" value="Astacin"/>
    <property type="match status" value="1"/>
</dbReference>
<feature type="domain" description="CUB" evidence="16">
    <location>
        <begin position="369"/>
        <end position="486"/>
    </location>
</feature>
<evidence type="ECO:0000256" key="14">
    <source>
        <dbReference type="PROSITE-ProRule" id="PRU01211"/>
    </source>
</evidence>
<dbReference type="InterPro" id="IPR017050">
    <property type="entry name" value="Metallopeptidase_nem"/>
</dbReference>
<dbReference type="GO" id="GO:0004222">
    <property type="term" value="F:metalloendopeptidase activity"/>
    <property type="evidence" value="ECO:0007669"/>
    <property type="project" value="UniProtKB-UniRule"/>
</dbReference>
<keyword evidence="7 14" id="KW-0378">Hydrolase</keyword>
<feature type="chain" id="PRO_5020925539" description="Zinc metalloproteinase" evidence="12 15">
    <location>
        <begin position="19"/>
        <end position="486"/>
    </location>
</feature>
<evidence type="ECO:0000256" key="8">
    <source>
        <dbReference type="ARBA" id="ARBA00022833"/>
    </source>
</evidence>
<evidence type="ECO:0000313" key="19">
    <source>
        <dbReference type="Proteomes" id="UP000298663"/>
    </source>
</evidence>
<keyword evidence="19" id="KW-1185">Reference proteome</keyword>
<dbReference type="InterPro" id="IPR006026">
    <property type="entry name" value="Peptidase_Metallo"/>
</dbReference>
<dbReference type="Proteomes" id="UP000298663">
    <property type="component" value="Unassembled WGS sequence"/>
</dbReference>
<evidence type="ECO:0000256" key="6">
    <source>
        <dbReference type="ARBA" id="ARBA00022729"/>
    </source>
</evidence>
<proteinExistence type="predicted"/>
<evidence type="ECO:0000259" key="17">
    <source>
        <dbReference type="PROSITE" id="PS51864"/>
    </source>
</evidence>
<evidence type="ECO:0000256" key="2">
    <source>
        <dbReference type="ARBA" id="ARBA00022525"/>
    </source>
</evidence>
<name>A0A4U5M2V4_STECR</name>
<reference evidence="18 19" key="1">
    <citation type="journal article" date="2015" name="Genome Biol.">
        <title>Comparative genomics of Steinernema reveals deeply conserved gene regulatory networks.</title>
        <authorList>
            <person name="Dillman A.R."/>
            <person name="Macchietto M."/>
            <person name="Porter C.F."/>
            <person name="Rogers A."/>
            <person name="Williams B."/>
            <person name="Antoshechkin I."/>
            <person name="Lee M.M."/>
            <person name="Goodwin Z."/>
            <person name="Lu X."/>
            <person name="Lewis E.E."/>
            <person name="Goodrich-Blair H."/>
            <person name="Stock S.P."/>
            <person name="Adams B.J."/>
            <person name="Sternberg P.W."/>
            <person name="Mortazavi A."/>
        </authorList>
    </citation>
    <scope>NUCLEOTIDE SEQUENCE [LARGE SCALE GENOMIC DNA]</scope>
    <source>
        <strain evidence="18 19">ALL</strain>
    </source>
</reference>
<keyword evidence="2 12" id="KW-0964">Secreted</keyword>
<dbReference type="SUPFAM" id="SSF55486">
    <property type="entry name" value="Metalloproteases ('zincins'), catalytic domain"/>
    <property type="match status" value="1"/>
</dbReference>
<dbReference type="SUPFAM" id="SSF49854">
    <property type="entry name" value="Spermadhesin, CUB domain"/>
    <property type="match status" value="1"/>
</dbReference>
<evidence type="ECO:0000256" key="4">
    <source>
        <dbReference type="ARBA" id="ARBA00022670"/>
    </source>
</evidence>
<evidence type="ECO:0000256" key="3">
    <source>
        <dbReference type="ARBA" id="ARBA00022536"/>
    </source>
</evidence>
<dbReference type="STRING" id="34508.A0A4U5M2V4"/>
<dbReference type="InterPro" id="IPR035914">
    <property type="entry name" value="Sperma_CUB_dom_sf"/>
</dbReference>
<feature type="signal peptide" evidence="12 15">
    <location>
        <begin position="1"/>
        <end position="18"/>
    </location>
</feature>
<comment type="cofactor">
    <cofactor evidence="14 15">
        <name>Zn(2+)</name>
        <dbReference type="ChEBI" id="CHEBI:29105"/>
    </cofactor>
    <text evidence="14 15">Binds 1 zinc ion per subunit.</text>
</comment>
<feature type="domain" description="Peptidase M12A" evidence="17">
    <location>
        <begin position="103"/>
        <end position="325"/>
    </location>
</feature>